<evidence type="ECO:0000256" key="3">
    <source>
        <dbReference type="ARBA" id="ARBA00023186"/>
    </source>
</evidence>
<evidence type="ECO:0000259" key="5">
    <source>
        <dbReference type="Pfam" id="PF05347"/>
    </source>
</evidence>
<comment type="subcellular location">
    <subcellularLocation>
        <location evidence="1">Mitochondrion matrix</location>
    </subcellularLocation>
</comment>
<evidence type="ECO:0000256" key="2">
    <source>
        <dbReference type="ARBA" id="ARBA00023128"/>
    </source>
</evidence>
<organism evidence="6 7">
    <name type="scientific">Kazachstania africana (strain ATCC 22294 / BCRC 22015 / CBS 2517 / CECT 1963 / NBRC 1671 / NRRL Y-8276)</name>
    <name type="common">Yeast</name>
    <name type="synonym">Kluyveromyces africanus</name>
    <dbReference type="NCBI Taxonomy" id="1071382"/>
    <lineage>
        <taxon>Eukaryota</taxon>
        <taxon>Fungi</taxon>
        <taxon>Dikarya</taxon>
        <taxon>Ascomycota</taxon>
        <taxon>Saccharomycotina</taxon>
        <taxon>Saccharomycetes</taxon>
        <taxon>Saccharomycetales</taxon>
        <taxon>Saccharomycetaceae</taxon>
        <taxon>Kazachstania</taxon>
    </lineage>
</organism>
<dbReference type="PANTHER" id="PTHR13675:SF1">
    <property type="entry name" value="SUCCINATE DEHYDROGENASE ASSEMBLY FACTOR 1, MITOCHONDRIAL"/>
    <property type="match status" value="1"/>
</dbReference>
<dbReference type="eggNOG" id="KOG4620">
    <property type="taxonomic scope" value="Eukaryota"/>
</dbReference>
<dbReference type="PANTHER" id="PTHR13675">
    <property type="entry name" value="LYR MOTIF-CONTAINING PROTEIN 2"/>
    <property type="match status" value="1"/>
</dbReference>
<accession>H2AVX5</accession>
<dbReference type="InterPro" id="IPR008011">
    <property type="entry name" value="Complex1_LYR_dom"/>
</dbReference>
<evidence type="ECO:0000256" key="4">
    <source>
        <dbReference type="ARBA" id="ARBA00025715"/>
    </source>
</evidence>
<dbReference type="GO" id="GO:0005759">
    <property type="term" value="C:mitochondrial matrix"/>
    <property type="evidence" value="ECO:0007669"/>
    <property type="project" value="UniProtKB-SubCell"/>
</dbReference>
<dbReference type="Proteomes" id="UP000005220">
    <property type="component" value="Chromosome 5"/>
</dbReference>
<keyword evidence="2" id="KW-0496">Mitochondrion</keyword>
<evidence type="ECO:0000256" key="1">
    <source>
        <dbReference type="ARBA" id="ARBA00004305"/>
    </source>
</evidence>
<dbReference type="InParanoid" id="H2AVX5"/>
<reference evidence="6 7" key="1">
    <citation type="journal article" date="2011" name="Proc. Natl. Acad. Sci. U.S.A.">
        <title>Evolutionary erosion of yeast sex chromosomes by mating-type switching accidents.</title>
        <authorList>
            <person name="Gordon J.L."/>
            <person name="Armisen D."/>
            <person name="Proux-Wera E."/>
            <person name="Oheigeartaigh S.S."/>
            <person name="Byrne K.P."/>
            <person name="Wolfe K.H."/>
        </authorList>
    </citation>
    <scope>NUCLEOTIDE SEQUENCE [LARGE SCALE GENOMIC DNA]</scope>
    <source>
        <strain evidence="7">ATCC 22294 / BCRC 22015 / CBS 2517 / CECT 1963 / NBRC 1671 / NRRL Y-8276</strain>
    </source>
</reference>
<comment type="similarity">
    <text evidence="4">Belongs to the complex I LYR family. SDHAF1 subfamily.</text>
</comment>
<sequence>MAVRKFTGLQRDVLHLYRQWIRLAFQKPSANRQNFLNYIHLEFHKNRDLRRKDFTTIEYLIRNGQKKLKTFQNPNLKNIH</sequence>
<dbReference type="FunCoup" id="H2AVX5">
    <property type="interactions" value="105"/>
</dbReference>
<dbReference type="InterPro" id="IPR045295">
    <property type="entry name" value="Complex1_LYR_SDHAF1_LYRM8"/>
</dbReference>
<protein>
    <recommendedName>
        <fullName evidence="5">Complex 1 LYR protein domain-containing protein</fullName>
    </recommendedName>
</protein>
<dbReference type="EMBL" id="HE650825">
    <property type="protein sequence ID" value="CCF58525.1"/>
    <property type="molecule type" value="Genomic_DNA"/>
</dbReference>
<dbReference type="AlphaFoldDB" id="H2AVX5"/>
<keyword evidence="7" id="KW-1185">Reference proteome</keyword>
<gene>
    <name evidence="6" type="primary">KAFR0E03740</name>
    <name evidence="6" type="ORF">KAFR_0E03740</name>
</gene>
<dbReference type="OrthoDB" id="273010at2759"/>
<evidence type="ECO:0000313" key="7">
    <source>
        <dbReference type="Proteomes" id="UP000005220"/>
    </source>
</evidence>
<feature type="domain" description="Complex 1 LYR protein" evidence="5">
    <location>
        <begin position="11"/>
        <end position="69"/>
    </location>
</feature>
<dbReference type="Pfam" id="PF05347">
    <property type="entry name" value="Complex1_LYR"/>
    <property type="match status" value="1"/>
</dbReference>
<evidence type="ECO:0000313" key="6">
    <source>
        <dbReference type="EMBL" id="CCF58525.1"/>
    </source>
</evidence>
<dbReference type="STRING" id="1071382.H2AVX5"/>
<keyword evidence="3" id="KW-0143">Chaperone</keyword>
<proteinExistence type="inferred from homology"/>
<dbReference type="CDD" id="cd20268">
    <property type="entry name" value="Complex1_LYR_SDHAF1_LYRM8"/>
    <property type="match status" value="1"/>
</dbReference>
<dbReference type="GeneID" id="13883341"/>
<dbReference type="RefSeq" id="XP_003957660.1">
    <property type="nucleotide sequence ID" value="XM_003957611.1"/>
</dbReference>
<dbReference type="HOGENOM" id="CLU_154777_1_1_1"/>
<dbReference type="KEGG" id="kaf:KAFR_0E03740"/>
<dbReference type="GO" id="GO:0034553">
    <property type="term" value="P:mitochondrial respiratory chain complex II assembly"/>
    <property type="evidence" value="ECO:0007669"/>
    <property type="project" value="EnsemblFungi"/>
</dbReference>
<name>H2AVX5_KAZAF</name>